<protein>
    <submittedName>
        <fullName evidence="4">Chemotaxis protein CheC</fullName>
    </submittedName>
</protein>
<evidence type="ECO:0000313" key="4">
    <source>
        <dbReference type="EMBL" id="MFC5366067.1"/>
    </source>
</evidence>
<dbReference type="RefSeq" id="WP_227228570.1">
    <property type="nucleotide sequence ID" value="NZ_JAJCVJ010000001.1"/>
</dbReference>
<evidence type="ECO:0000259" key="3">
    <source>
        <dbReference type="Pfam" id="PF04509"/>
    </source>
</evidence>
<dbReference type="AlphaFoldDB" id="A0ABD5R7R6"/>
<feature type="domain" description="CheC-like protein" evidence="3">
    <location>
        <begin position="84"/>
        <end position="115"/>
    </location>
</feature>
<dbReference type="EMBL" id="JBHSKX010000001">
    <property type="protein sequence ID" value="MFC5366067.1"/>
    <property type="molecule type" value="Genomic_DNA"/>
</dbReference>
<dbReference type="PANTHER" id="PTHR43693:SF1">
    <property type="entry name" value="PROTEIN PHOSPHATASE CHEZ"/>
    <property type="match status" value="1"/>
</dbReference>
<dbReference type="CDD" id="cd17911">
    <property type="entry name" value="CheC_ClassIII"/>
    <property type="match status" value="1"/>
</dbReference>
<evidence type="ECO:0000256" key="2">
    <source>
        <dbReference type="ARBA" id="ARBA00022801"/>
    </source>
</evidence>
<organism evidence="4 5">
    <name type="scientific">Salinirubrum litoreum</name>
    <dbReference type="NCBI Taxonomy" id="1126234"/>
    <lineage>
        <taxon>Archaea</taxon>
        <taxon>Methanobacteriati</taxon>
        <taxon>Methanobacteriota</taxon>
        <taxon>Stenosarchaea group</taxon>
        <taxon>Halobacteria</taxon>
        <taxon>Halobacteriales</taxon>
        <taxon>Haloferacaceae</taxon>
        <taxon>Salinirubrum</taxon>
    </lineage>
</organism>
<accession>A0ABD5R7R6</accession>
<dbReference type="GO" id="GO:0016787">
    <property type="term" value="F:hydrolase activity"/>
    <property type="evidence" value="ECO:0007669"/>
    <property type="project" value="UniProtKB-KW"/>
</dbReference>
<dbReference type="Pfam" id="PF04509">
    <property type="entry name" value="CheC"/>
    <property type="match status" value="2"/>
</dbReference>
<dbReference type="SUPFAM" id="SSF103039">
    <property type="entry name" value="CheC-like"/>
    <property type="match status" value="2"/>
</dbReference>
<dbReference type="Gene3D" id="3.40.1550.10">
    <property type="entry name" value="CheC-like"/>
    <property type="match status" value="1"/>
</dbReference>
<dbReference type="InterPro" id="IPR028976">
    <property type="entry name" value="CheC-like_sf"/>
</dbReference>
<sequence length="334" mass="34595">MDEDTDVEAAYRLADEGGVRAADRLGAMTDVGVHGTRTTLGLLTPDTPADAAVVGVELRGDTTDRVLVVFEDPDAVRHAAGDPDALPELGNVMVSGLVDGWADARETAIDMAPPARPDFAEERVPSARTVIETDAGRITLLLEFVDDGPAGLRSSDRLAADSAASAADRIGGLTGVETSVTVRELTYLPVEGLVGDVDDEPMVAVAARFDGPPDGYFLLLLDEASARAVARQLAGTTALDSEGRDAIAELGNVVAGGVVDSWADDLGTAIDISPPQVVHDIGEAVVDPVLVRLGRRQSFAATFDAQVEAAGGRFDCRVCAISEGEGLAPLAPDT</sequence>
<keyword evidence="2" id="KW-0378">Hydrolase</keyword>
<evidence type="ECO:0000256" key="1">
    <source>
        <dbReference type="ARBA" id="ARBA00022500"/>
    </source>
</evidence>
<gene>
    <name evidence="4" type="ORF">ACFPJ5_03890</name>
</gene>
<evidence type="ECO:0000313" key="5">
    <source>
        <dbReference type="Proteomes" id="UP001596201"/>
    </source>
</evidence>
<proteinExistence type="predicted"/>
<keyword evidence="1" id="KW-0145">Chemotaxis</keyword>
<comment type="caution">
    <text evidence="4">The sequence shown here is derived from an EMBL/GenBank/DDBJ whole genome shotgun (WGS) entry which is preliminary data.</text>
</comment>
<feature type="domain" description="CheC-like protein" evidence="3">
    <location>
        <begin position="243"/>
        <end position="278"/>
    </location>
</feature>
<name>A0ABD5R7R6_9EURY</name>
<keyword evidence="5" id="KW-1185">Reference proteome</keyword>
<dbReference type="InterPro" id="IPR050992">
    <property type="entry name" value="CheZ_family_phosphatases"/>
</dbReference>
<dbReference type="InterPro" id="IPR007597">
    <property type="entry name" value="CheC"/>
</dbReference>
<dbReference type="Proteomes" id="UP001596201">
    <property type="component" value="Unassembled WGS sequence"/>
</dbReference>
<reference evidence="4 5" key="1">
    <citation type="journal article" date="2019" name="Int. J. Syst. Evol. Microbiol.">
        <title>The Global Catalogue of Microorganisms (GCM) 10K type strain sequencing project: providing services to taxonomists for standard genome sequencing and annotation.</title>
        <authorList>
            <consortium name="The Broad Institute Genomics Platform"/>
            <consortium name="The Broad Institute Genome Sequencing Center for Infectious Disease"/>
            <person name="Wu L."/>
            <person name="Ma J."/>
        </authorList>
    </citation>
    <scope>NUCLEOTIDE SEQUENCE [LARGE SCALE GENOMIC DNA]</scope>
    <source>
        <strain evidence="4 5">CGMCC 1.12237</strain>
    </source>
</reference>
<dbReference type="GO" id="GO:0006935">
    <property type="term" value="P:chemotaxis"/>
    <property type="evidence" value="ECO:0007669"/>
    <property type="project" value="UniProtKB-KW"/>
</dbReference>
<dbReference type="PANTHER" id="PTHR43693">
    <property type="entry name" value="PROTEIN PHOSPHATASE CHEZ"/>
    <property type="match status" value="1"/>
</dbReference>